<reference evidence="2 3" key="1">
    <citation type="submission" date="2024-06" db="EMBL/GenBank/DDBJ databases">
        <authorList>
            <person name="Chen R.Y."/>
        </authorList>
    </citation>
    <scope>NUCLEOTIDE SEQUENCE [LARGE SCALE GENOMIC DNA]</scope>
    <source>
        <strain evidence="2 3">D2</strain>
    </source>
</reference>
<dbReference type="Pfam" id="PF03929">
    <property type="entry name" value="PepSY_TM"/>
    <property type="match status" value="1"/>
</dbReference>
<evidence type="ECO:0000256" key="1">
    <source>
        <dbReference type="SAM" id="Phobius"/>
    </source>
</evidence>
<dbReference type="EMBL" id="JBELOE010000076">
    <property type="protein sequence ID" value="MER2490921.1"/>
    <property type="molecule type" value="Genomic_DNA"/>
</dbReference>
<evidence type="ECO:0000313" key="3">
    <source>
        <dbReference type="Proteomes" id="UP001467690"/>
    </source>
</evidence>
<dbReference type="PANTHER" id="PTHR34219">
    <property type="entry name" value="IRON-REGULATED INNER MEMBRANE PROTEIN-RELATED"/>
    <property type="match status" value="1"/>
</dbReference>
<sequence length="372" mass="43197">MLLCLFSFNKYKAVLKIYLRRIHLAIAWVTCLFLFILSLTGAILIYAKDIQRLVNPDIWTVEPTDRPLNIAHIAHIAHIVQKVQKKAGFDINFITVEQQPDLAWQAQLNNGDYVSINPYTAEVLQRYNYYQTLYGFTMALHRWLVLKNEDGTTPLRNWVSSVALLLILEVLIGFILWIRPKKRLKRLKVKFTAKRKVFYNQVHTVLGVYFFLPLMLIAFSGIAFNWSQQTAWLVEKALNQPIEYRKPAPLVLSKAAGYDVENSIKQGMAALPEAQLYRVYFPKETSQPLMLRMQMPGETHAYSYVWMDPYSAQVLQVQDGSKAGFSTQVWNFRYKFHIGDFAGPIVQFLWFVICFFPVLFAATGIYMWVSRK</sequence>
<feature type="transmembrane region" description="Helical" evidence="1">
    <location>
        <begin position="21"/>
        <end position="47"/>
    </location>
</feature>
<accession>A0ABV1RDB7</accession>
<organism evidence="2 3">
    <name type="scientific">Catenovulum sediminis</name>
    <dbReference type="NCBI Taxonomy" id="1740262"/>
    <lineage>
        <taxon>Bacteria</taxon>
        <taxon>Pseudomonadati</taxon>
        <taxon>Pseudomonadota</taxon>
        <taxon>Gammaproteobacteria</taxon>
        <taxon>Alteromonadales</taxon>
        <taxon>Alteromonadaceae</taxon>
        <taxon>Catenovulum</taxon>
    </lineage>
</organism>
<evidence type="ECO:0000313" key="2">
    <source>
        <dbReference type="EMBL" id="MER2490921.1"/>
    </source>
</evidence>
<protein>
    <submittedName>
        <fullName evidence="2">PepSY-associated TM helix domain-containing protein</fullName>
    </submittedName>
</protein>
<dbReference type="RefSeq" id="WP_350400715.1">
    <property type="nucleotide sequence ID" value="NZ_JBELOE010000076.1"/>
</dbReference>
<feature type="transmembrane region" description="Helical" evidence="1">
    <location>
        <begin position="158"/>
        <end position="178"/>
    </location>
</feature>
<dbReference type="InterPro" id="IPR005625">
    <property type="entry name" value="PepSY-ass_TM"/>
</dbReference>
<feature type="transmembrane region" description="Helical" evidence="1">
    <location>
        <begin position="198"/>
        <end position="224"/>
    </location>
</feature>
<keyword evidence="1" id="KW-0812">Transmembrane</keyword>
<feature type="transmembrane region" description="Helical" evidence="1">
    <location>
        <begin position="348"/>
        <end position="369"/>
    </location>
</feature>
<keyword evidence="3" id="KW-1185">Reference proteome</keyword>
<keyword evidence="1" id="KW-0472">Membrane</keyword>
<comment type="caution">
    <text evidence="2">The sequence shown here is derived from an EMBL/GenBank/DDBJ whole genome shotgun (WGS) entry which is preliminary data.</text>
</comment>
<name>A0ABV1RDB7_9ALTE</name>
<keyword evidence="1" id="KW-1133">Transmembrane helix</keyword>
<dbReference type="Proteomes" id="UP001467690">
    <property type="component" value="Unassembled WGS sequence"/>
</dbReference>
<proteinExistence type="predicted"/>
<gene>
    <name evidence="2" type="ORF">ABS311_03365</name>
</gene>